<comment type="caution">
    <text evidence="2">The sequence shown here is derived from an EMBL/GenBank/DDBJ whole genome shotgun (WGS) entry which is preliminary data.</text>
</comment>
<protein>
    <submittedName>
        <fullName evidence="2">Uncharacterized protein</fullName>
    </submittedName>
</protein>
<dbReference type="EMBL" id="ANPB02000004">
    <property type="protein sequence ID" value="KAF4484999.1"/>
    <property type="molecule type" value="Genomic_DNA"/>
</dbReference>
<reference evidence="2 3" key="1">
    <citation type="submission" date="2012-08" db="EMBL/GenBank/DDBJ databases">
        <authorList>
            <person name="Gan P.H.P."/>
            <person name="Ikeda K."/>
            <person name="Irieda H."/>
            <person name="Narusaka M."/>
            <person name="O'Connell R.J."/>
            <person name="Narusaka Y."/>
            <person name="Takano Y."/>
            <person name="Kubo Y."/>
            <person name="Shirasu K."/>
        </authorList>
    </citation>
    <scope>NUCLEOTIDE SEQUENCE [LARGE SCALE GENOMIC DNA]</scope>
    <source>
        <strain evidence="2 3">Nara gc5</strain>
    </source>
</reference>
<sequence length="130" mass="13906">MRFSIANITTAALVLLLNAGPTAASPADIDVRDAPRPAANLCCCDSSRPGYNCKVPEAQGGAEDPICTLQLCPHDPETQKQCCCCFPNSEVFPVKCSAIPKDEECNCPAVYCPFSYGEKYLPGYPWTPAA</sequence>
<dbReference type="OrthoDB" id="4788884at2759"/>
<evidence type="ECO:0000256" key="1">
    <source>
        <dbReference type="SAM" id="SignalP"/>
    </source>
</evidence>
<dbReference type="AlphaFoldDB" id="A0A7J6J7W4"/>
<dbReference type="InParanoid" id="A0A7J6J7W4"/>
<dbReference type="Proteomes" id="UP000011096">
    <property type="component" value="Unassembled WGS sequence"/>
</dbReference>
<feature type="signal peptide" evidence="1">
    <location>
        <begin position="1"/>
        <end position="24"/>
    </location>
</feature>
<name>A0A7J6J7W4_COLFN</name>
<proteinExistence type="predicted"/>
<reference evidence="2 3" key="2">
    <citation type="submission" date="2020-04" db="EMBL/GenBank/DDBJ databases">
        <title>Genome sequencing and assembly of multiple isolates from the Colletotrichum gloeosporioides species complex.</title>
        <authorList>
            <person name="Gan P."/>
            <person name="Shirasu K."/>
        </authorList>
    </citation>
    <scope>NUCLEOTIDE SEQUENCE [LARGE SCALE GENOMIC DNA]</scope>
    <source>
        <strain evidence="2 3">Nara gc5</strain>
    </source>
</reference>
<accession>A0A7J6J7W4</accession>
<dbReference type="GeneID" id="43618271"/>
<organism evidence="2 3">
    <name type="scientific">Colletotrichum fructicola (strain Nara gc5)</name>
    <name type="common">Anthracnose fungus</name>
    <name type="synonym">Colletotrichum gloeosporioides (strain Nara gc5)</name>
    <dbReference type="NCBI Taxonomy" id="1213859"/>
    <lineage>
        <taxon>Eukaryota</taxon>
        <taxon>Fungi</taxon>
        <taxon>Dikarya</taxon>
        <taxon>Ascomycota</taxon>
        <taxon>Pezizomycotina</taxon>
        <taxon>Sordariomycetes</taxon>
        <taxon>Hypocreomycetidae</taxon>
        <taxon>Glomerellales</taxon>
        <taxon>Glomerellaceae</taxon>
        <taxon>Colletotrichum</taxon>
        <taxon>Colletotrichum gloeosporioides species complex</taxon>
    </lineage>
</organism>
<dbReference type="RefSeq" id="XP_031886584.1">
    <property type="nucleotide sequence ID" value="XM_032034252.1"/>
</dbReference>
<feature type="chain" id="PRO_5029651529" evidence="1">
    <location>
        <begin position="25"/>
        <end position="130"/>
    </location>
</feature>
<keyword evidence="3" id="KW-1185">Reference proteome</keyword>
<evidence type="ECO:0000313" key="2">
    <source>
        <dbReference type="EMBL" id="KAF4484999.1"/>
    </source>
</evidence>
<keyword evidence="1" id="KW-0732">Signal</keyword>
<evidence type="ECO:0000313" key="3">
    <source>
        <dbReference type="Proteomes" id="UP000011096"/>
    </source>
</evidence>
<gene>
    <name evidence="2" type="ORF">CGGC5_v007564</name>
</gene>